<evidence type="ECO:0000313" key="2">
    <source>
        <dbReference type="Proteomes" id="UP000078492"/>
    </source>
</evidence>
<reference evidence="1 2" key="1">
    <citation type="submission" date="2015-09" db="EMBL/GenBank/DDBJ databases">
        <title>Trachymyrmex cornetzi WGS genome.</title>
        <authorList>
            <person name="Nygaard S."/>
            <person name="Hu H."/>
            <person name="Boomsma J."/>
            <person name="Zhang G."/>
        </authorList>
    </citation>
    <scope>NUCLEOTIDE SEQUENCE [LARGE SCALE GENOMIC DNA]</scope>
    <source>
        <strain evidence="1">Tcor2-1</strain>
        <tissue evidence="1">Whole body</tissue>
    </source>
</reference>
<keyword evidence="2" id="KW-1185">Reference proteome</keyword>
<feature type="non-terminal residue" evidence="1">
    <location>
        <position position="1"/>
    </location>
</feature>
<accession>A0A195DE49</accession>
<gene>
    <name evidence="1" type="ORF">ALC57_16710</name>
</gene>
<dbReference type="EMBL" id="KQ980953">
    <property type="protein sequence ID" value="KYN11161.1"/>
    <property type="molecule type" value="Genomic_DNA"/>
</dbReference>
<proteinExistence type="predicted"/>
<dbReference type="Proteomes" id="UP000078492">
    <property type="component" value="Unassembled WGS sequence"/>
</dbReference>
<evidence type="ECO:0000313" key="1">
    <source>
        <dbReference type="EMBL" id="KYN11161.1"/>
    </source>
</evidence>
<organism evidence="1 2">
    <name type="scientific">Trachymyrmex cornetzi</name>
    <dbReference type="NCBI Taxonomy" id="471704"/>
    <lineage>
        <taxon>Eukaryota</taxon>
        <taxon>Metazoa</taxon>
        <taxon>Ecdysozoa</taxon>
        <taxon>Arthropoda</taxon>
        <taxon>Hexapoda</taxon>
        <taxon>Insecta</taxon>
        <taxon>Pterygota</taxon>
        <taxon>Neoptera</taxon>
        <taxon>Endopterygota</taxon>
        <taxon>Hymenoptera</taxon>
        <taxon>Apocrita</taxon>
        <taxon>Aculeata</taxon>
        <taxon>Formicoidea</taxon>
        <taxon>Formicidae</taxon>
        <taxon>Myrmicinae</taxon>
        <taxon>Trachymyrmex</taxon>
    </lineage>
</organism>
<name>A0A195DE49_9HYME</name>
<sequence length="85" mass="8793">SLITTNMESLSAMLSYVEGILVTIGCKIVEVTVDTTLVGRSSVSVTVSTVVVVIVCVSKSVLVVGGEPNTDVLVLVTVEVLNLVT</sequence>
<protein>
    <submittedName>
        <fullName evidence="1">Uncharacterized protein</fullName>
    </submittedName>
</protein>
<dbReference type="AlphaFoldDB" id="A0A195DE49"/>